<dbReference type="EMBL" id="JARJCM010000054">
    <property type="protein sequence ID" value="KAJ7034828.1"/>
    <property type="molecule type" value="Genomic_DNA"/>
</dbReference>
<dbReference type="Gene3D" id="1.25.10.10">
    <property type="entry name" value="Leucine-rich Repeat Variant"/>
    <property type="match status" value="2"/>
</dbReference>
<dbReference type="AlphaFoldDB" id="A0AAD6SVY0"/>
<name>A0AAD6SVY0_9AGAR</name>
<protein>
    <submittedName>
        <fullName evidence="2">Armadillo-type protein</fullName>
    </submittedName>
</protein>
<reference evidence="2" key="1">
    <citation type="submission" date="2023-03" db="EMBL/GenBank/DDBJ databases">
        <title>Massive genome expansion in bonnet fungi (Mycena s.s.) driven by repeated elements and novel gene families across ecological guilds.</title>
        <authorList>
            <consortium name="Lawrence Berkeley National Laboratory"/>
            <person name="Harder C.B."/>
            <person name="Miyauchi S."/>
            <person name="Viragh M."/>
            <person name="Kuo A."/>
            <person name="Thoen E."/>
            <person name="Andreopoulos B."/>
            <person name="Lu D."/>
            <person name="Skrede I."/>
            <person name="Drula E."/>
            <person name="Henrissat B."/>
            <person name="Morin E."/>
            <person name="Kohler A."/>
            <person name="Barry K."/>
            <person name="LaButti K."/>
            <person name="Morin E."/>
            <person name="Salamov A."/>
            <person name="Lipzen A."/>
            <person name="Mereny Z."/>
            <person name="Hegedus B."/>
            <person name="Baldrian P."/>
            <person name="Stursova M."/>
            <person name="Weitz H."/>
            <person name="Taylor A."/>
            <person name="Grigoriev I.V."/>
            <person name="Nagy L.G."/>
            <person name="Martin F."/>
            <person name="Kauserud H."/>
        </authorList>
    </citation>
    <scope>NUCLEOTIDE SEQUENCE</scope>
    <source>
        <strain evidence="2">CBHHK200</strain>
    </source>
</reference>
<evidence type="ECO:0000313" key="2">
    <source>
        <dbReference type="EMBL" id="KAJ7034828.1"/>
    </source>
</evidence>
<dbReference type="PANTHER" id="PTHR15599">
    <property type="entry name" value="RTDR1"/>
    <property type="match status" value="1"/>
</dbReference>
<dbReference type="InterPro" id="IPR016024">
    <property type="entry name" value="ARM-type_fold"/>
</dbReference>
<dbReference type="SMART" id="SM00185">
    <property type="entry name" value="ARM"/>
    <property type="match status" value="5"/>
</dbReference>
<sequence length="433" mass="47051">MKVMYHRAVLDLIKRQRGIPLSAETMQIYTSYLGWKYVAETTKILILEEVYKRVLLGSKAADVVADVLVSYDLLLDSTNGVVRLWTSWIIAELASQSSTRGAVVAVKPCPRLVALLSDDHLRGFVDRLCFALSQISRDSDGARAVIEARALETVLSLLKSPEVGVRRWSSQILGELAVHPSTREAVLAVQPCAHLAALLGDRDLDDIEGACFALSQISRDLDGARGVLEAGALDLLQQLLKSPEAGVKWTSEILFRLALHRSRRGAVVAAQPYPPLVALLSDDNVGVVQSASDALSQISRELDSASTIAEAGAPATVERSHLRQSQYKKIRGYACWTLGWVVSHPSTRQAVVAIQPCARLVALLGDTNLDVITGACFALSQISNDLDSAKTIVKAGALNFVPDLIQSPEAIVRKYMCLLLARLAHHNRVPTLK</sequence>
<comment type="caution">
    <text evidence="2">The sequence shown here is derived from an EMBL/GenBank/DDBJ whole genome shotgun (WGS) entry which is preliminary data.</text>
</comment>
<dbReference type="InterPro" id="IPR042856">
    <property type="entry name" value="RSP14"/>
</dbReference>
<dbReference type="InterPro" id="IPR000225">
    <property type="entry name" value="Armadillo"/>
</dbReference>
<dbReference type="PANTHER" id="PTHR15599:SF1">
    <property type="entry name" value="RADIAL SPOKE HEAD 14 HOMOLOG"/>
    <property type="match status" value="1"/>
</dbReference>
<dbReference type="PROSITE" id="PS50176">
    <property type="entry name" value="ARM_REPEAT"/>
    <property type="match status" value="1"/>
</dbReference>
<dbReference type="Proteomes" id="UP001218188">
    <property type="component" value="Unassembled WGS sequence"/>
</dbReference>
<evidence type="ECO:0000256" key="1">
    <source>
        <dbReference type="PROSITE-ProRule" id="PRU00259"/>
    </source>
</evidence>
<organism evidence="2 3">
    <name type="scientific">Mycena alexandri</name>
    <dbReference type="NCBI Taxonomy" id="1745969"/>
    <lineage>
        <taxon>Eukaryota</taxon>
        <taxon>Fungi</taxon>
        <taxon>Dikarya</taxon>
        <taxon>Basidiomycota</taxon>
        <taxon>Agaricomycotina</taxon>
        <taxon>Agaricomycetes</taxon>
        <taxon>Agaricomycetidae</taxon>
        <taxon>Agaricales</taxon>
        <taxon>Marasmiineae</taxon>
        <taxon>Mycenaceae</taxon>
        <taxon>Mycena</taxon>
    </lineage>
</organism>
<dbReference type="SUPFAM" id="SSF48371">
    <property type="entry name" value="ARM repeat"/>
    <property type="match status" value="1"/>
</dbReference>
<dbReference type="InterPro" id="IPR011989">
    <property type="entry name" value="ARM-like"/>
</dbReference>
<feature type="repeat" description="ARM" evidence="1">
    <location>
        <begin position="271"/>
        <end position="313"/>
    </location>
</feature>
<evidence type="ECO:0000313" key="3">
    <source>
        <dbReference type="Proteomes" id="UP001218188"/>
    </source>
</evidence>
<gene>
    <name evidence="2" type="ORF">C8F04DRAFT_1395193</name>
</gene>
<accession>A0AAD6SVY0</accession>
<proteinExistence type="predicted"/>
<keyword evidence="3" id="KW-1185">Reference proteome</keyword>